<evidence type="ECO:0000256" key="4">
    <source>
        <dbReference type="ARBA" id="ARBA00023014"/>
    </source>
</evidence>
<organism evidence="7 8">
    <name type="scientific">Candidatus Cryptobacteroides excrementipullorum</name>
    <dbReference type="NCBI Taxonomy" id="2840761"/>
    <lineage>
        <taxon>Bacteria</taxon>
        <taxon>Pseudomonadati</taxon>
        <taxon>Bacteroidota</taxon>
        <taxon>Bacteroidia</taxon>
        <taxon>Bacteroidales</taxon>
        <taxon>Candidatus Cryptobacteroides</taxon>
    </lineage>
</organism>
<comment type="caution">
    <text evidence="7">The sequence shown here is derived from an EMBL/GenBank/DDBJ whole genome shotgun (WGS) entry which is preliminary data.</text>
</comment>
<keyword evidence="3" id="KW-0408">Iron</keyword>
<comment type="cofactor">
    <cofactor evidence="1">
        <name>[4Fe-4S] cluster</name>
        <dbReference type="ChEBI" id="CHEBI:49883"/>
    </cofactor>
</comment>
<sequence length="1434" mass="156819">MTDLHVFRVGIDVGSTTAKIVVVDAAGKTVFTRYERHNAKARETVCGFLSELSGQEGDARISVCITGSVGMGISEKCSLPFVQEVVAATKAIKTDYPQVSTMIDIGGEDAKVVFFDSGTVSDLRMNGNCAGGTGAFIDQMAIILDEPVERLGELALKAERIYPVASRCGVFCKTDIQNLVSRNAGREDIAASIFHAVTLQTVVTLAHGRDIKPPVLMCGGPLTFIPALRNSFRNYLSLKDEDMILPEDGSLMTAYGAALSAWDVQSSGTVPGTAPVTSGGKAEGVMRISELVRIMDQRLVSGRIVSSGLAPLFRDAEEYGRWKEAKSGARIVPARLGPGAHDVFLGIDSGSTTTKIVVTDTDSGVLFSYYCPNGGNPVKAVETGLRKFLDKCGEAGAEANVIGSCSTGYGEDLIRAAFRLDAGIVETMAHYRAASYMDPQVSFILDIGGQDMKAIFVNNGVIDRIEINEACSSGCGSFIETFARSLGYGVSEFAAAACRSKAPCDLGTRCTVFMNSKVKQVLREGAEIEDIAAGLSYSVIRNCLYKVLKLKNVSELGNHVTVQGGTMRNDAVVKALENLAGCTVMRYDHPELMGAFGCALYAREAYMSGAVSRSGHVSVESMLGKAEYQIRTLNCGGCENRCLVNRYRFAGGKDYFSGNRCEKVFTNGDPGRLPGLDIYSRKYSLLFDRECTVSSAGLTVGIPRVLNMYEEYPFWHALFSSCGIRVVLSSASSGKAYERSARMVMSDNICFPAKIVHSHIRELQDKGVDRIFMPFVVYERSGKEQNSYNCPIVTGYSEVVRSVQSEIPVDSPVISFKDRETMHEQCTAFLKGYGVDPRVAAKALEAAEKAQREYEAGVEAADREILADARKKGILTILLIGRPYHTDPLIQHKVAGMVAEMGVNVISDDIVRGMDIPLDDVHFLSQWAYTNRILKAAKWGAMQPGDVQCVQLTSFGCGPDAFLTDAVRDMMMRHGKPMTLLKLDDIDNAGSMKLRVRSLIESLRLSGTGAGKWQGFRSVPVFRAEDRRRKILAPFFTPFISPLIPAVMHLAGYDVENLPMSDPESGEWGLKYANNEVCYPATLIVGDIIKAYKSGKYDPGNTAVAITQTGGQCRASNYISLIKKALVDAGYGEVPVISVSFGAGIRNYQPGFKVNWAKITVPALYAILYSDCIAKFYYPSVVREKVRGEADRLKDKYLRLADQAIRQGKDYAGALTGLLKSAAVEFNAVCQDRETSKVGVVGEIFLKFNPYAHKNVTGWLVGQGIEIVPPVLTDFFMQYFVNRKTKKLTRLEKSRIPEFVFSGLYKFLMDKIEKVNAVCSAFRYYRPFPDIFHEAEQARRVVSLNALFGEGWLLPAEILSYYAGGVKNVVSLQPFGCIANHIVEKGIENKLKRMCPGLNLLSLDFDSGVSDVNVTNRMMLFVDNIKMDDYADAE</sequence>
<dbReference type="Proteomes" id="UP000823771">
    <property type="component" value="Unassembled WGS sequence"/>
</dbReference>
<feature type="domain" description="ATPase BadF/BadG/BcrA/BcrD type" evidence="5">
    <location>
        <begin position="345"/>
        <end position="602"/>
    </location>
</feature>
<dbReference type="EMBL" id="JADILZ010000093">
    <property type="protein sequence ID" value="MBO8479164.1"/>
    <property type="molecule type" value="Genomic_DNA"/>
</dbReference>
<dbReference type="CDD" id="cd24035">
    <property type="entry name" value="ASKHA_NBD_O66634-like_rpt2"/>
    <property type="match status" value="1"/>
</dbReference>
<dbReference type="SUPFAM" id="SSF53067">
    <property type="entry name" value="Actin-like ATPase domain"/>
    <property type="match status" value="2"/>
</dbReference>
<evidence type="ECO:0000259" key="5">
    <source>
        <dbReference type="Pfam" id="PF01869"/>
    </source>
</evidence>
<dbReference type="InterPro" id="IPR051805">
    <property type="entry name" value="Dehydratase_Activator_Redct"/>
</dbReference>
<keyword evidence="2" id="KW-0479">Metal-binding</keyword>
<evidence type="ECO:0000313" key="7">
    <source>
        <dbReference type="EMBL" id="MBO8479164.1"/>
    </source>
</evidence>
<protein>
    <submittedName>
        <fullName evidence="7">2-hydroxyacyl-CoA dehydratase</fullName>
    </submittedName>
</protein>
<keyword evidence="4" id="KW-0411">Iron-sulfur</keyword>
<dbReference type="InterPro" id="IPR008275">
    <property type="entry name" value="CoA_E_activase_dom"/>
</dbReference>
<feature type="domain" description="ATPase BadF/BadG/BcrA/BcrD type" evidence="5">
    <location>
        <begin position="9"/>
        <end position="261"/>
    </location>
</feature>
<gene>
    <name evidence="7" type="ORF">IAB80_09815</name>
</gene>
<dbReference type="NCBIfam" id="TIGR00241">
    <property type="entry name" value="CoA_E_activ"/>
    <property type="match status" value="1"/>
</dbReference>
<evidence type="ECO:0000256" key="2">
    <source>
        <dbReference type="ARBA" id="ARBA00022723"/>
    </source>
</evidence>
<name>A0A9D9NMG1_9BACT</name>
<evidence type="ECO:0000313" key="8">
    <source>
        <dbReference type="Proteomes" id="UP000823771"/>
    </source>
</evidence>
<dbReference type="InterPro" id="IPR043129">
    <property type="entry name" value="ATPase_NBD"/>
</dbReference>
<evidence type="ECO:0000259" key="6">
    <source>
        <dbReference type="Pfam" id="PF09989"/>
    </source>
</evidence>
<dbReference type="InterPro" id="IPR002731">
    <property type="entry name" value="ATPase_BadF"/>
</dbReference>
<reference evidence="7" key="1">
    <citation type="submission" date="2020-10" db="EMBL/GenBank/DDBJ databases">
        <authorList>
            <person name="Gilroy R."/>
        </authorList>
    </citation>
    <scope>NUCLEOTIDE SEQUENCE</scope>
    <source>
        <strain evidence="7">2478</strain>
    </source>
</reference>
<proteinExistence type="predicted"/>
<dbReference type="PANTHER" id="PTHR32329">
    <property type="entry name" value="BIFUNCTIONAL PROTEIN [INCLUDES 2-HYDROXYACYL-COA DEHYDRATASE (N-TER) AND ITS ACTIVATOR DOMAIN (C_TERM)-RELATED"/>
    <property type="match status" value="1"/>
</dbReference>
<accession>A0A9D9NMG1</accession>
<dbReference type="GO" id="GO:0051536">
    <property type="term" value="F:iron-sulfur cluster binding"/>
    <property type="evidence" value="ECO:0007669"/>
    <property type="project" value="UniProtKB-KW"/>
</dbReference>
<dbReference type="Pfam" id="PF01869">
    <property type="entry name" value="BcrAD_BadFG"/>
    <property type="match status" value="2"/>
</dbReference>
<dbReference type="InterPro" id="IPR018709">
    <property type="entry name" value="CoA_activase_DUF2229"/>
</dbReference>
<dbReference type="Gene3D" id="3.30.420.40">
    <property type="match status" value="4"/>
</dbReference>
<feature type="domain" description="DUF2229" evidence="6">
    <location>
        <begin position="699"/>
        <end position="910"/>
    </location>
</feature>
<dbReference type="Pfam" id="PF09989">
    <property type="entry name" value="DUF2229"/>
    <property type="match status" value="1"/>
</dbReference>
<dbReference type="CDD" id="cd24034">
    <property type="entry name" value="ASKHA_NBD_O66634-like_rpt1"/>
    <property type="match status" value="1"/>
</dbReference>
<reference evidence="7" key="2">
    <citation type="journal article" date="2021" name="PeerJ">
        <title>Extensive microbial diversity within the chicken gut microbiome revealed by metagenomics and culture.</title>
        <authorList>
            <person name="Gilroy R."/>
            <person name="Ravi A."/>
            <person name="Getino M."/>
            <person name="Pursley I."/>
            <person name="Horton D.L."/>
            <person name="Alikhan N.F."/>
            <person name="Baker D."/>
            <person name="Gharbi K."/>
            <person name="Hall N."/>
            <person name="Watson M."/>
            <person name="Adriaenssens E.M."/>
            <person name="Foster-Nyarko E."/>
            <person name="Jarju S."/>
            <person name="Secka A."/>
            <person name="Antonio M."/>
            <person name="Oren A."/>
            <person name="Chaudhuri R.R."/>
            <person name="La Ragione R."/>
            <person name="Hildebrand F."/>
            <person name="Pallen M.J."/>
        </authorList>
    </citation>
    <scope>NUCLEOTIDE SEQUENCE</scope>
    <source>
        <strain evidence="7">2478</strain>
    </source>
</reference>
<dbReference type="GO" id="GO:0046872">
    <property type="term" value="F:metal ion binding"/>
    <property type="evidence" value="ECO:0007669"/>
    <property type="project" value="UniProtKB-KW"/>
</dbReference>
<dbReference type="PANTHER" id="PTHR32329:SF4">
    <property type="entry name" value="ACTIVATOR OF 2-HYDROXYACYL-COA DEHYDRATASE"/>
    <property type="match status" value="1"/>
</dbReference>
<evidence type="ECO:0000256" key="1">
    <source>
        <dbReference type="ARBA" id="ARBA00001966"/>
    </source>
</evidence>
<evidence type="ECO:0000256" key="3">
    <source>
        <dbReference type="ARBA" id="ARBA00023004"/>
    </source>
</evidence>